<name>A0ABX1VDP1_9PLAN</name>
<evidence type="ECO:0000259" key="1">
    <source>
        <dbReference type="Pfam" id="PF00557"/>
    </source>
</evidence>
<evidence type="ECO:0000313" key="3">
    <source>
        <dbReference type="Proteomes" id="UP000609651"/>
    </source>
</evidence>
<dbReference type="EMBL" id="WTPX01000040">
    <property type="protein sequence ID" value="NNJ25536.1"/>
    <property type="molecule type" value="Genomic_DNA"/>
</dbReference>
<organism evidence="2 3">
    <name type="scientific">Alienimonas chondri</name>
    <dbReference type="NCBI Taxonomy" id="2681879"/>
    <lineage>
        <taxon>Bacteria</taxon>
        <taxon>Pseudomonadati</taxon>
        <taxon>Planctomycetota</taxon>
        <taxon>Planctomycetia</taxon>
        <taxon>Planctomycetales</taxon>
        <taxon>Planctomycetaceae</taxon>
        <taxon>Alienimonas</taxon>
    </lineage>
</organism>
<dbReference type="PANTHER" id="PTHR46112:SF3">
    <property type="entry name" value="AMINOPEPTIDASE YPDF"/>
    <property type="match status" value="1"/>
</dbReference>
<dbReference type="InterPro" id="IPR050659">
    <property type="entry name" value="Peptidase_M24B"/>
</dbReference>
<dbReference type="Proteomes" id="UP000609651">
    <property type="component" value="Unassembled WGS sequence"/>
</dbReference>
<reference evidence="2 3" key="1">
    <citation type="journal article" date="2020" name="Syst. Appl. Microbiol.">
        <title>Alienimonas chondri sp. nov., a novel planctomycete isolated from the biofilm of the red alga Chondrus crispus.</title>
        <authorList>
            <person name="Vitorino I."/>
            <person name="Albuquerque L."/>
            <person name="Wiegand S."/>
            <person name="Kallscheuer N."/>
            <person name="da Costa M.S."/>
            <person name="Lobo-da-Cunha A."/>
            <person name="Jogler C."/>
            <person name="Lage O.M."/>
        </authorList>
    </citation>
    <scope>NUCLEOTIDE SEQUENCE [LARGE SCALE GENOMIC DNA]</scope>
    <source>
        <strain evidence="2 3">LzC2</strain>
    </source>
</reference>
<dbReference type="InterPro" id="IPR000994">
    <property type="entry name" value="Pept_M24"/>
</dbReference>
<accession>A0ABX1VDP1</accession>
<dbReference type="Gene3D" id="3.90.230.10">
    <property type="entry name" value="Creatinase/methionine aminopeptidase superfamily"/>
    <property type="match status" value="1"/>
</dbReference>
<comment type="caution">
    <text evidence="2">The sequence shown here is derived from an EMBL/GenBank/DDBJ whole genome shotgun (WGS) entry which is preliminary data.</text>
</comment>
<dbReference type="RefSeq" id="WP_171185654.1">
    <property type="nucleotide sequence ID" value="NZ_WTPX01000040.1"/>
</dbReference>
<protein>
    <recommendedName>
        <fullName evidence="1">Peptidase M24 domain-containing protein</fullName>
    </recommendedName>
</protein>
<feature type="domain" description="Peptidase M24" evidence="1">
    <location>
        <begin position="154"/>
        <end position="375"/>
    </location>
</feature>
<dbReference type="PANTHER" id="PTHR46112">
    <property type="entry name" value="AMINOPEPTIDASE"/>
    <property type="match status" value="1"/>
</dbReference>
<evidence type="ECO:0000313" key="2">
    <source>
        <dbReference type="EMBL" id="NNJ25536.1"/>
    </source>
</evidence>
<dbReference type="SUPFAM" id="SSF55920">
    <property type="entry name" value="Creatinase/aminopeptidase"/>
    <property type="match status" value="1"/>
</dbReference>
<keyword evidence="3" id="KW-1185">Reference proteome</keyword>
<dbReference type="InterPro" id="IPR036005">
    <property type="entry name" value="Creatinase/aminopeptidase-like"/>
</dbReference>
<dbReference type="Pfam" id="PF00557">
    <property type="entry name" value="Peptidase_M24"/>
    <property type="match status" value="1"/>
</dbReference>
<gene>
    <name evidence="2" type="ORF">LzC2_16070</name>
</gene>
<sequence length="395" mass="43297">MLDPAAVREELSSAGLDGWLLYDFRGANPLAHRLLGLDERPDQSRRLFYYLPAEGEPRKLVHRIERGSLDHLPGEKHVYLSRQELSAELATVLGGAKTVAMEYVPGAGNPYVSTVDGGTIDLVRNCGVEVVSSGDLIGRFESTLSERQRADHLRAAEVVEAAFAFATSLIHEATANGGTIEETEVRDRLLAFFERKGCMSYSPPIVARGHHGSDCHYETGIGGDTALRRGDFLLLDMWCKVDRPDAPYADVTRCFTFGRDPSEREAKTFAVVVAARDAALNLIRDRFAAGEPVQGWEADRASRGVIEAAGLGEYFVHRTGHSMGIDTTHGTGTHLDDLETRDERLFLPNTCFTIEPGVYVDGEIGCRSEIDVLIEPDGSLLVTGEEPQIQIERVG</sequence>
<proteinExistence type="predicted"/>